<dbReference type="EMBL" id="LUKF01000017">
    <property type="protein sequence ID" value="KYG61090.1"/>
    <property type="molecule type" value="Genomic_DNA"/>
</dbReference>
<sequence>MIHSRAFFISIVVALFCANSWAQNAEIERLSGFAQHQKNLDQFDVARSKGERAHLEEEEQWENQKLRALDDYKKRKSSVKMSEDGAEAQADAAAKKKVAQEYENSREQYAAQKSKLTAMDRQALHLPTEATELGLDELRPRYDYRKRAMFGAQTKFARPGSSSSSGGSSGFGGGGGSSFPPPPTFDDFGGGDGGYVPAPNMSDDFGDVPPPPPPPPPGFGDDFGGFQGGSDFPPPPPPPPPFGDEGGEF</sequence>
<feature type="chain" id="PRO_5007572374" evidence="2">
    <location>
        <begin position="26"/>
        <end position="249"/>
    </location>
</feature>
<evidence type="ECO:0000256" key="1">
    <source>
        <dbReference type="SAM" id="MobiDB-lite"/>
    </source>
</evidence>
<proteinExistence type="predicted"/>
<organism evidence="3 4">
    <name type="scientific">Bdellovibrio bacteriovorus</name>
    <dbReference type="NCBI Taxonomy" id="959"/>
    <lineage>
        <taxon>Bacteria</taxon>
        <taxon>Pseudomonadati</taxon>
        <taxon>Bdellovibrionota</taxon>
        <taxon>Bdellovibrionia</taxon>
        <taxon>Bdellovibrionales</taxon>
        <taxon>Pseudobdellovibrionaceae</taxon>
        <taxon>Bdellovibrio</taxon>
    </lineage>
</organism>
<reference evidence="3 4" key="1">
    <citation type="submission" date="2016-03" db="EMBL/GenBank/DDBJ databases">
        <authorList>
            <person name="Ploux O."/>
        </authorList>
    </citation>
    <scope>NUCLEOTIDE SEQUENCE [LARGE SCALE GENOMIC DNA]</scope>
    <source>
        <strain evidence="3 4">BER2</strain>
    </source>
</reference>
<feature type="signal peptide" evidence="2">
    <location>
        <begin position="1"/>
        <end position="25"/>
    </location>
</feature>
<feature type="compositionally biased region" description="Pro residues" evidence="1">
    <location>
        <begin position="232"/>
        <end position="242"/>
    </location>
</feature>
<protein>
    <submittedName>
        <fullName evidence="3">Uncharacterized protein</fullName>
    </submittedName>
</protein>
<feature type="compositionally biased region" description="Pro residues" evidence="1">
    <location>
        <begin position="208"/>
        <end position="218"/>
    </location>
</feature>
<dbReference type="Proteomes" id="UP000075391">
    <property type="component" value="Unassembled WGS sequence"/>
</dbReference>
<name>A0A150WDX1_BDEBC</name>
<comment type="caution">
    <text evidence="3">The sequence shown here is derived from an EMBL/GenBank/DDBJ whole genome shotgun (WGS) entry which is preliminary data.</text>
</comment>
<dbReference type="OrthoDB" id="5298358at2"/>
<feature type="compositionally biased region" description="Gly residues" evidence="1">
    <location>
        <begin position="167"/>
        <end position="177"/>
    </location>
</feature>
<gene>
    <name evidence="3" type="ORF">AZI85_09030</name>
</gene>
<evidence type="ECO:0000313" key="4">
    <source>
        <dbReference type="Proteomes" id="UP000075391"/>
    </source>
</evidence>
<keyword evidence="2" id="KW-0732">Signal</keyword>
<dbReference type="AlphaFoldDB" id="A0A150WDX1"/>
<dbReference type="RefSeq" id="WP_063244468.1">
    <property type="nucleotide sequence ID" value="NZ_CP168967.1"/>
</dbReference>
<evidence type="ECO:0000313" key="3">
    <source>
        <dbReference type="EMBL" id="KYG61090.1"/>
    </source>
</evidence>
<feature type="region of interest" description="Disordered" evidence="1">
    <location>
        <begin position="155"/>
        <end position="249"/>
    </location>
</feature>
<accession>A0A150WDX1</accession>
<evidence type="ECO:0000256" key="2">
    <source>
        <dbReference type="SAM" id="SignalP"/>
    </source>
</evidence>